<evidence type="ECO:0000313" key="7">
    <source>
        <dbReference type="Proteomes" id="UP000325902"/>
    </source>
</evidence>
<dbReference type="InterPro" id="IPR031350">
    <property type="entry name" value="Goodbye_dom"/>
</dbReference>
<protein>
    <submittedName>
        <fullName evidence="6">Uncharacterized protein</fullName>
    </submittedName>
</protein>
<evidence type="ECO:0000313" key="6">
    <source>
        <dbReference type="EMBL" id="KAB2569495.1"/>
    </source>
</evidence>
<dbReference type="Proteomes" id="UP000325902">
    <property type="component" value="Unassembled WGS sequence"/>
</dbReference>
<dbReference type="PANTHER" id="PTHR10039">
    <property type="entry name" value="AMELOGENIN"/>
    <property type="match status" value="1"/>
</dbReference>
<dbReference type="InterPro" id="IPR056884">
    <property type="entry name" value="NPHP3-like_N"/>
</dbReference>
<feature type="domain" description="Fungal STAND N-terminal Goodbye" evidence="4">
    <location>
        <begin position="14"/>
        <end position="130"/>
    </location>
</feature>
<sequence length="1610" mass="180483">MAAAGVDDDFQRMWDETVAEYKTITGRDLRENVSLEAENLLANIKEDKVDDEEKQKWKKAKEYLRNSLKCISTLGLIAVQGVSMALGPAQLCFNAASFLIDTAQKYEKIFSGLGDLFEKIYGFLLRFEVHARPKAIGVKIDSHLKLIIHKLLRKFVDICALSVKLASTKGKIRAALSAFAFGSDQGVSAAMASLKFLVEEETRMAIALTLEETQNSGARTAAGITELKGFAHIADAKLDNINHTVSLTLETTQSNGIEMTTGLKKVNVVLQNAEAKVEALHKAEKRKEEESFMKKTHKKAKELLNIKEETWCDHQNDFLGSAVENTGRWLFEDEQFTAWKATNEANDTDPVFALQAGKGFGKSILCAKVIEHLKDTFKDGNQTDRVSVAFFFFKEDRSSREDNLSMNNALQKIVWQLSKSDPAYQKFVAGVGQGSDSFSSNTIQLWEKGVRDYAKTNATFFIILDGIDIAKEEAGKTQPLVKILQDIATMTKDPSSLLRIRFFLTGQKKGLSELSDESGIAIHRVALGQVNRDDIVQFINNRLDKMPALHTHDVLRAKIRDKLLEIAGGDYLKLTPILDQIGKKHRRNEIEATLECASKDPKKALHAQIKELNARLDPQDVEDLNELLVWVTLGVSRFSVKQMETVLFLKDSASREDSLVTLVEQIKEKYSMLLYIDENSYVMAHSTLWSIVDLKSEEQETGEEDADSGGDSTKLHKSEVDIVRRFLKQVCDDNLFAKFGFEELFQRKLGKKPAKIEFQAPNGHVRILLTSLKAVCGNDRDKAKPLHEYVIYSLDYHLKEVDLAHAEHKAKQEIGTLLHQLFTDEKCIKTWWTDAQLGRWLRYYVDYQNDFEDAVLRWFKDPVVVENLSEGDKRWINDLSSKSKPEEDLFKLITRVMAKSWLQSFKWPFFNHFYWVYAFVTKIENRSSTTKRVTEDIEHLKIPAGMIYAAEKWAKKELVVDEPDVQWIVRMAWTLSHFGHQAEALERWCLARSMDSDNWMVDLLHTKIQRGQQEYEGCLQKALALAERFRSNKSLKKEFACSWKEVLHTIADAHHYLDNHEAGIEASWQLLHEFPNDYKFIMTMVERLDERGNFRVVITLLERLGTPRPIERQKQQNGNNNNKSQVEEEQEEDNDNESCGLTKLTALYHALACFDEFDDFDSSFDFHCRVARAARATNSTAVVHKAFCDAIAAAEAPPSPSSTITSSSPDEGKTTRFSIPTALRYHYARTLLHHGSHQKVGDADADTKKAVELLECNLLPNKLKSPATYSWTLCLSARALSSLYLHYAKSAGFRSPDLGQWTKKLRTLIDAQASSADEGLVETSLVLGRMLHLGGREREAREAVRAHVRVVLNLLDDDDPRNDAYAYLMLGETLGPLDDDTNALAAWGLIRPSVVEEKKKGGDEEGSGEDNGGGEGGDKGGETDKAIEEHAEQNDSKNDGVGQETADIEPLRSISTPDADVTGPKSSTDDGKQATPTSLENGTAAAAIAGDGEDDEGPSPPPLNDPLGNTCDGNCNKQWAYADDIYVCKDCIDVQFCAGCVDKLRAGTLERQICGRDHAFLHVPKWTDIAAADEAAGGVPKGVVRVGDEVLAIKDWINGIRVKWGFAKVD</sequence>
<accession>A0A5N5CVX3</accession>
<gene>
    <name evidence="6" type="ORF">DBV05_g11837</name>
</gene>
<comment type="caution">
    <text evidence="6">The sequence shown here is derived from an EMBL/GenBank/DDBJ whole genome shotgun (WGS) entry which is preliminary data.</text>
</comment>
<feature type="coiled-coil region" evidence="2">
    <location>
        <begin position="263"/>
        <end position="290"/>
    </location>
</feature>
<evidence type="ECO:0000256" key="2">
    <source>
        <dbReference type="SAM" id="Coils"/>
    </source>
</evidence>
<evidence type="ECO:0000259" key="4">
    <source>
        <dbReference type="Pfam" id="PF17109"/>
    </source>
</evidence>
<proteinExistence type="predicted"/>
<keyword evidence="7" id="KW-1185">Reference proteome</keyword>
<dbReference type="Pfam" id="PF24883">
    <property type="entry name" value="NPHP3_N"/>
    <property type="match status" value="1"/>
</dbReference>
<dbReference type="PANTHER" id="PTHR10039:SF17">
    <property type="entry name" value="FUNGAL STAND N-TERMINAL GOODBYE DOMAIN-CONTAINING PROTEIN-RELATED"/>
    <property type="match status" value="1"/>
</dbReference>
<organism evidence="6 7">
    <name type="scientific">Lasiodiplodia theobromae</name>
    <dbReference type="NCBI Taxonomy" id="45133"/>
    <lineage>
        <taxon>Eukaryota</taxon>
        <taxon>Fungi</taxon>
        <taxon>Dikarya</taxon>
        <taxon>Ascomycota</taxon>
        <taxon>Pezizomycotina</taxon>
        <taxon>Dothideomycetes</taxon>
        <taxon>Dothideomycetes incertae sedis</taxon>
        <taxon>Botryosphaeriales</taxon>
        <taxon>Botryosphaeriaceae</taxon>
        <taxon>Lasiodiplodia</taxon>
    </lineage>
</organism>
<dbReference type="EMBL" id="VCHE01000190">
    <property type="protein sequence ID" value="KAB2569495.1"/>
    <property type="molecule type" value="Genomic_DNA"/>
</dbReference>
<feature type="compositionally biased region" description="Low complexity" evidence="3">
    <location>
        <begin position="1115"/>
        <end position="1124"/>
    </location>
</feature>
<reference evidence="6 7" key="1">
    <citation type="journal article" date="2019" name="Sci. Rep.">
        <title>A multi-omics analysis of the grapevine pathogen Lasiodiplodia theobromae reveals that temperature affects the expression of virulence- and pathogenicity-related genes.</title>
        <authorList>
            <person name="Felix C."/>
            <person name="Meneses R."/>
            <person name="Goncalves M.F.M."/>
            <person name="Tilleman L."/>
            <person name="Duarte A.S."/>
            <person name="Jorrin-Novo J.V."/>
            <person name="Van de Peer Y."/>
            <person name="Deforce D."/>
            <person name="Van Nieuwerburgh F."/>
            <person name="Esteves A.C."/>
            <person name="Alves A."/>
        </authorList>
    </citation>
    <scope>NUCLEOTIDE SEQUENCE [LARGE SCALE GENOMIC DNA]</scope>
    <source>
        <strain evidence="6 7">LA-SOL3</strain>
    </source>
</reference>
<name>A0A5N5CVX3_9PEZI</name>
<dbReference type="Gene3D" id="3.40.50.300">
    <property type="entry name" value="P-loop containing nucleotide triphosphate hydrolases"/>
    <property type="match status" value="1"/>
</dbReference>
<feature type="domain" description="Nephrocystin 3-like N-terminal" evidence="5">
    <location>
        <begin position="325"/>
        <end position="505"/>
    </location>
</feature>
<dbReference type="Gene3D" id="1.25.40.10">
    <property type="entry name" value="Tetratricopeptide repeat domain"/>
    <property type="match status" value="1"/>
</dbReference>
<dbReference type="InterPro" id="IPR011990">
    <property type="entry name" value="TPR-like_helical_dom_sf"/>
</dbReference>
<evidence type="ECO:0000256" key="1">
    <source>
        <dbReference type="ARBA" id="ARBA00022737"/>
    </source>
</evidence>
<feature type="region of interest" description="Disordered" evidence="3">
    <location>
        <begin position="1109"/>
        <end position="1137"/>
    </location>
</feature>
<feature type="region of interest" description="Disordered" evidence="3">
    <location>
        <begin position="1397"/>
        <end position="1481"/>
    </location>
</feature>
<keyword evidence="1" id="KW-0677">Repeat</keyword>
<feature type="compositionally biased region" description="Basic and acidic residues" evidence="3">
    <location>
        <begin position="1416"/>
        <end position="1438"/>
    </location>
</feature>
<dbReference type="OrthoDB" id="2913095at2759"/>
<evidence type="ECO:0000256" key="3">
    <source>
        <dbReference type="SAM" id="MobiDB-lite"/>
    </source>
</evidence>
<evidence type="ECO:0000259" key="5">
    <source>
        <dbReference type="Pfam" id="PF24883"/>
    </source>
</evidence>
<keyword evidence="2" id="KW-0175">Coiled coil</keyword>
<dbReference type="InterPro" id="IPR027417">
    <property type="entry name" value="P-loop_NTPase"/>
</dbReference>
<dbReference type="Pfam" id="PF17109">
    <property type="entry name" value="Goodbye"/>
    <property type="match status" value="1"/>
</dbReference>
<dbReference type="SUPFAM" id="SSF52540">
    <property type="entry name" value="P-loop containing nucleoside triphosphate hydrolases"/>
    <property type="match status" value="1"/>
</dbReference>
<feature type="compositionally biased region" description="Acidic residues" evidence="3">
    <location>
        <begin position="1127"/>
        <end position="1136"/>
    </location>
</feature>